<dbReference type="SUPFAM" id="SSF55811">
    <property type="entry name" value="Nudix"/>
    <property type="match status" value="1"/>
</dbReference>
<evidence type="ECO:0000256" key="2">
    <source>
        <dbReference type="ARBA" id="ARBA00022801"/>
    </source>
</evidence>
<evidence type="ECO:0000313" key="5">
    <source>
        <dbReference type="Proteomes" id="UP000529710"/>
    </source>
</evidence>
<evidence type="ECO:0000259" key="3">
    <source>
        <dbReference type="PROSITE" id="PS51462"/>
    </source>
</evidence>
<protein>
    <submittedName>
        <fullName evidence="4">ADP-ribose pyrophosphatase</fullName>
    </submittedName>
</protein>
<organism evidence="4 5">
    <name type="scientific">Bifidobacterium erythrocebi</name>
    <dbReference type="NCBI Taxonomy" id="2675325"/>
    <lineage>
        <taxon>Bacteria</taxon>
        <taxon>Bacillati</taxon>
        <taxon>Actinomycetota</taxon>
        <taxon>Actinomycetes</taxon>
        <taxon>Bifidobacteriales</taxon>
        <taxon>Bifidobacteriaceae</taxon>
        <taxon>Bifidobacterium</taxon>
    </lineage>
</organism>
<proteinExistence type="predicted"/>
<dbReference type="AlphaFoldDB" id="A0A7Y0ETY4"/>
<evidence type="ECO:0000256" key="1">
    <source>
        <dbReference type="ARBA" id="ARBA00001946"/>
    </source>
</evidence>
<sequence>MGNTTYRQFDPWRTSPVQEMSRKETLRTHCFNIDHVTFDSLGGKPFERDFIHVKHGDTVGVLAITDDGRIPLVEQYRLSTHRWTLEIPGGHGSSHLDRPMDIARQKLEEEAGFRAGKIRQFSRIMDMPGYSTQYTSLFYATDLTPAQVSDFGPETPRPALRLVTPEEAHQLVVNGTILDAKSLVALLSLHDGLLNHSDEAGDQMPEN</sequence>
<name>A0A7Y0ETY4_9BIFI</name>
<accession>A0A7Y0ETY4</accession>
<dbReference type="InterPro" id="IPR000086">
    <property type="entry name" value="NUDIX_hydrolase_dom"/>
</dbReference>
<dbReference type="EMBL" id="JAAIIF010000008">
    <property type="protein sequence ID" value="NMM96374.1"/>
    <property type="molecule type" value="Genomic_DNA"/>
</dbReference>
<dbReference type="Proteomes" id="UP000529710">
    <property type="component" value="Unassembled WGS sequence"/>
</dbReference>
<reference evidence="4 5" key="1">
    <citation type="submission" date="2020-02" db="EMBL/GenBank/DDBJ databases">
        <title>Characterization of phylogenetic diversity of novel bifidobacterial species isolated in Czech ZOOs.</title>
        <authorList>
            <person name="Lugli G.A."/>
            <person name="Vera N.B."/>
            <person name="Ventura M."/>
        </authorList>
    </citation>
    <scope>NUCLEOTIDE SEQUENCE [LARGE SCALE GENOMIC DNA]</scope>
    <source>
        <strain evidence="4 5">DSM 109960</strain>
    </source>
</reference>
<keyword evidence="2" id="KW-0378">Hydrolase</keyword>
<feature type="domain" description="Nudix hydrolase" evidence="3">
    <location>
        <begin position="54"/>
        <end position="185"/>
    </location>
</feature>
<dbReference type="GO" id="GO:0019693">
    <property type="term" value="P:ribose phosphate metabolic process"/>
    <property type="evidence" value="ECO:0007669"/>
    <property type="project" value="TreeGrafter"/>
</dbReference>
<comment type="caution">
    <text evidence="4">The sequence shown here is derived from an EMBL/GenBank/DDBJ whole genome shotgun (WGS) entry which is preliminary data.</text>
</comment>
<dbReference type="RefSeq" id="WP_169080064.1">
    <property type="nucleotide sequence ID" value="NZ_JAAIIF010000008.1"/>
</dbReference>
<dbReference type="GO" id="GO:0006753">
    <property type="term" value="P:nucleoside phosphate metabolic process"/>
    <property type="evidence" value="ECO:0007669"/>
    <property type="project" value="TreeGrafter"/>
</dbReference>
<dbReference type="PANTHER" id="PTHR11839:SF18">
    <property type="entry name" value="NUDIX HYDROLASE DOMAIN-CONTAINING PROTEIN"/>
    <property type="match status" value="1"/>
</dbReference>
<keyword evidence="5" id="KW-1185">Reference proteome</keyword>
<dbReference type="PANTHER" id="PTHR11839">
    <property type="entry name" value="UDP/ADP-SUGAR PYROPHOSPHATASE"/>
    <property type="match status" value="1"/>
</dbReference>
<dbReference type="Gene3D" id="3.90.79.10">
    <property type="entry name" value="Nucleoside Triphosphate Pyrophosphohydrolase"/>
    <property type="match status" value="1"/>
</dbReference>
<evidence type="ECO:0000313" key="4">
    <source>
        <dbReference type="EMBL" id="NMM96374.1"/>
    </source>
</evidence>
<dbReference type="GO" id="GO:0016787">
    <property type="term" value="F:hydrolase activity"/>
    <property type="evidence" value="ECO:0007669"/>
    <property type="project" value="UniProtKB-KW"/>
</dbReference>
<comment type="cofactor">
    <cofactor evidence="1">
        <name>Mg(2+)</name>
        <dbReference type="ChEBI" id="CHEBI:18420"/>
    </cofactor>
</comment>
<dbReference type="InterPro" id="IPR015797">
    <property type="entry name" value="NUDIX_hydrolase-like_dom_sf"/>
</dbReference>
<gene>
    <name evidence="4" type="ORF">G1C98_1110</name>
</gene>
<dbReference type="PROSITE" id="PS51462">
    <property type="entry name" value="NUDIX"/>
    <property type="match status" value="1"/>
</dbReference>